<comment type="caution">
    <text evidence="1">The sequence shown here is derived from an EMBL/GenBank/DDBJ whole genome shotgun (WGS) entry which is preliminary data.</text>
</comment>
<accession>A0ACA9N2C6</accession>
<feature type="non-terminal residue" evidence="1">
    <location>
        <position position="64"/>
    </location>
</feature>
<dbReference type="Proteomes" id="UP000789860">
    <property type="component" value="Unassembled WGS sequence"/>
</dbReference>
<gene>
    <name evidence="1" type="ORF">SCALOS_LOCUS7730</name>
</gene>
<sequence length="64" mass="7607">MTSCNTLVKNKDLFIRLKKLIENRIGIVKLVHIREYQGNYDNEQVDRLAKQGSLKEYIKEIKEK</sequence>
<dbReference type="EMBL" id="CAJVPM010018146">
    <property type="protein sequence ID" value="CAG8623519.1"/>
    <property type="molecule type" value="Genomic_DNA"/>
</dbReference>
<evidence type="ECO:0000313" key="2">
    <source>
        <dbReference type="Proteomes" id="UP000789860"/>
    </source>
</evidence>
<protein>
    <submittedName>
        <fullName evidence="1">7000_t:CDS:1</fullName>
    </submittedName>
</protein>
<proteinExistence type="predicted"/>
<reference evidence="1" key="1">
    <citation type="submission" date="2021-06" db="EMBL/GenBank/DDBJ databases">
        <authorList>
            <person name="Kallberg Y."/>
            <person name="Tangrot J."/>
            <person name="Rosling A."/>
        </authorList>
    </citation>
    <scope>NUCLEOTIDE SEQUENCE</scope>
    <source>
        <strain evidence="1">AU212A</strain>
    </source>
</reference>
<name>A0ACA9N2C6_9GLOM</name>
<organism evidence="1 2">
    <name type="scientific">Scutellospora calospora</name>
    <dbReference type="NCBI Taxonomy" id="85575"/>
    <lineage>
        <taxon>Eukaryota</taxon>
        <taxon>Fungi</taxon>
        <taxon>Fungi incertae sedis</taxon>
        <taxon>Mucoromycota</taxon>
        <taxon>Glomeromycotina</taxon>
        <taxon>Glomeromycetes</taxon>
        <taxon>Diversisporales</taxon>
        <taxon>Gigasporaceae</taxon>
        <taxon>Scutellospora</taxon>
    </lineage>
</organism>
<keyword evidence="2" id="KW-1185">Reference proteome</keyword>
<evidence type="ECO:0000313" key="1">
    <source>
        <dbReference type="EMBL" id="CAG8623519.1"/>
    </source>
</evidence>